<organism evidence="1 2">
    <name type="scientific">Paenibacillus pabuli</name>
    <dbReference type="NCBI Taxonomy" id="1472"/>
    <lineage>
        <taxon>Bacteria</taxon>
        <taxon>Bacillati</taxon>
        <taxon>Bacillota</taxon>
        <taxon>Bacilli</taxon>
        <taxon>Bacillales</taxon>
        <taxon>Paenibacillaceae</taxon>
        <taxon>Paenibacillus</taxon>
    </lineage>
</organism>
<accession>A0A855YE90</accession>
<evidence type="ECO:0000313" key="2">
    <source>
        <dbReference type="Proteomes" id="UP000247078"/>
    </source>
</evidence>
<comment type="caution">
    <text evidence="1">The sequence shown here is derived from an EMBL/GenBank/DDBJ whole genome shotgun (WGS) entry which is preliminary data.</text>
</comment>
<dbReference type="EMBL" id="QGTZ01000002">
    <property type="protein sequence ID" value="PWW43849.1"/>
    <property type="molecule type" value="Genomic_DNA"/>
</dbReference>
<sequence>MKSGHFFGIMRNKLILIIVTEEMEQQPVREAADAET</sequence>
<name>A0A855YE90_9BACL</name>
<evidence type="ECO:0000313" key="1">
    <source>
        <dbReference type="EMBL" id="PWW43849.1"/>
    </source>
</evidence>
<protein>
    <submittedName>
        <fullName evidence="1">Uncharacterized protein</fullName>
    </submittedName>
</protein>
<dbReference type="Proteomes" id="UP000247078">
    <property type="component" value="Unassembled WGS sequence"/>
</dbReference>
<dbReference type="AlphaFoldDB" id="A0A855YE90"/>
<proteinExistence type="predicted"/>
<reference evidence="1 2" key="1">
    <citation type="submission" date="2018-05" db="EMBL/GenBank/DDBJ databases">
        <title>Freshwater and sediment microbial communities from various areas in North America, analyzing microbe dynamics in response to fracking.</title>
        <authorList>
            <person name="Lamendella R."/>
        </authorList>
    </citation>
    <scope>NUCLEOTIDE SEQUENCE [LARGE SCALE GENOMIC DNA]</scope>
    <source>
        <strain evidence="1 2">DB-3</strain>
    </source>
</reference>
<gene>
    <name evidence="1" type="ORF">DET56_10277</name>
</gene>